<proteinExistence type="inferred from homology"/>
<evidence type="ECO:0000256" key="6">
    <source>
        <dbReference type="ARBA" id="ARBA00022741"/>
    </source>
</evidence>
<dbReference type="EMBL" id="CP062938">
    <property type="protein sequence ID" value="QOL33018.1"/>
    <property type="molecule type" value="Genomic_DNA"/>
</dbReference>
<feature type="domain" description="Polymerase nucleotidyl transferase" evidence="10">
    <location>
        <begin position="17"/>
        <end position="92"/>
    </location>
</feature>
<dbReference type="GO" id="GO:0046872">
    <property type="term" value="F:metal ion binding"/>
    <property type="evidence" value="ECO:0007669"/>
    <property type="project" value="UniProtKB-KW"/>
</dbReference>
<comment type="similarity">
    <text evidence="9">Belongs to the MntA antitoxin family.</text>
</comment>
<keyword evidence="3 11" id="KW-0808">Transferase</keyword>
<evidence type="ECO:0000256" key="4">
    <source>
        <dbReference type="ARBA" id="ARBA00022695"/>
    </source>
</evidence>
<evidence type="ECO:0000256" key="8">
    <source>
        <dbReference type="ARBA" id="ARBA00022842"/>
    </source>
</evidence>
<evidence type="ECO:0000313" key="11">
    <source>
        <dbReference type="EMBL" id="OZG67458.1"/>
    </source>
</evidence>
<dbReference type="GO" id="GO:0016779">
    <property type="term" value="F:nucleotidyltransferase activity"/>
    <property type="evidence" value="ECO:0007669"/>
    <property type="project" value="UniProtKB-KW"/>
</dbReference>
<evidence type="ECO:0000313" key="14">
    <source>
        <dbReference type="Proteomes" id="UP000593943"/>
    </source>
</evidence>
<keyword evidence="14" id="KW-1185">Reference proteome</keyword>
<dbReference type="PANTHER" id="PTHR33571:SF12">
    <property type="entry name" value="BSL3053 PROTEIN"/>
    <property type="match status" value="1"/>
</dbReference>
<keyword evidence="8" id="KW-0460">Magnesium</keyword>
<evidence type="ECO:0000256" key="2">
    <source>
        <dbReference type="ARBA" id="ARBA00022649"/>
    </source>
</evidence>
<dbReference type="InterPro" id="IPR052038">
    <property type="entry name" value="Type-VII_TA_antitoxin"/>
</dbReference>
<organism evidence="11 13">
    <name type="scientific">Bifidobacterium eulemuris</name>
    <dbReference type="NCBI Taxonomy" id="1765219"/>
    <lineage>
        <taxon>Bacteria</taxon>
        <taxon>Bacillati</taxon>
        <taxon>Actinomycetota</taxon>
        <taxon>Actinomycetes</taxon>
        <taxon>Bifidobacteriales</taxon>
        <taxon>Bifidobacteriaceae</taxon>
        <taxon>Bifidobacterium</taxon>
    </lineage>
</organism>
<dbReference type="OrthoDB" id="9803128at2"/>
<dbReference type="PANTHER" id="PTHR33571">
    <property type="entry name" value="SSL8005 PROTEIN"/>
    <property type="match status" value="1"/>
</dbReference>
<evidence type="ECO:0000256" key="7">
    <source>
        <dbReference type="ARBA" id="ARBA00022840"/>
    </source>
</evidence>
<accession>A0A261G7S9</accession>
<comment type="cofactor">
    <cofactor evidence="1">
        <name>Mg(2+)</name>
        <dbReference type="ChEBI" id="CHEBI:18420"/>
    </cofactor>
</comment>
<protein>
    <submittedName>
        <fullName evidence="11 12">Nucleotidyltransferase</fullName>
    </submittedName>
</protein>
<dbReference type="RefSeq" id="WP_158217222.1">
    <property type="nucleotide sequence ID" value="NZ_CP062938.1"/>
</dbReference>
<evidence type="ECO:0000259" key="10">
    <source>
        <dbReference type="Pfam" id="PF01909"/>
    </source>
</evidence>
<dbReference type="CDD" id="cd05403">
    <property type="entry name" value="NT_KNTase_like"/>
    <property type="match status" value="1"/>
</dbReference>
<dbReference type="InterPro" id="IPR002934">
    <property type="entry name" value="Polymerase_NTP_transf_dom"/>
</dbReference>
<dbReference type="Gene3D" id="3.30.460.10">
    <property type="entry name" value="Beta Polymerase, domain 2"/>
    <property type="match status" value="1"/>
</dbReference>
<dbReference type="Proteomes" id="UP000593943">
    <property type="component" value="Chromosome"/>
</dbReference>
<evidence type="ECO:0000256" key="9">
    <source>
        <dbReference type="ARBA" id="ARBA00038276"/>
    </source>
</evidence>
<name>A0A261G7S9_9BIFI</name>
<evidence type="ECO:0000313" key="12">
    <source>
        <dbReference type="EMBL" id="QOL33018.1"/>
    </source>
</evidence>
<reference evidence="11 13" key="1">
    <citation type="journal article" date="2017" name="BMC Genomics">
        <title>Comparative genomic and phylogenomic analyses of the Bifidobacteriaceae family.</title>
        <authorList>
            <person name="Lugli G.A."/>
            <person name="Milani C."/>
            <person name="Turroni F."/>
            <person name="Duranti S."/>
            <person name="Mancabelli L."/>
            <person name="Mangifesta M."/>
            <person name="Ferrario C."/>
            <person name="Modesto M."/>
            <person name="Mattarelli P."/>
            <person name="Jiri K."/>
            <person name="van Sinderen D."/>
            <person name="Ventura M."/>
        </authorList>
    </citation>
    <scope>NUCLEOTIDE SEQUENCE [LARGE SCALE GENOMIC DNA]</scope>
    <source>
        <strain evidence="11 13">DSM 100216</strain>
    </source>
</reference>
<keyword evidence="6" id="KW-0547">Nucleotide-binding</keyword>
<dbReference type="AlphaFoldDB" id="A0A261G7S9"/>
<evidence type="ECO:0000256" key="5">
    <source>
        <dbReference type="ARBA" id="ARBA00022723"/>
    </source>
</evidence>
<evidence type="ECO:0000313" key="13">
    <source>
        <dbReference type="Proteomes" id="UP000216057"/>
    </source>
</evidence>
<dbReference type="EMBL" id="MWWZ01000008">
    <property type="protein sequence ID" value="OZG67458.1"/>
    <property type="molecule type" value="Genomic_DNA"/>
</dbReference>
<dbReference type="Pfam" id="PF01909">
    <property type="entry name" value="NTP_transf_2"/>
    <property type="match status" value="1"/>
</dbReference>
<dbReference type="GO" id="GO:0005524">
    <property type="term" value="F:ATP binding"/>
    <property type="evidence" value="ECO:0007669"/>
    <property type="project" value="UniProtKB-KW"/>
</dbReference>
<keyword evidence="4" id="KW-0548">Nucleotidyltransferase</keyword>
<evidence type="ECO:0000256" key="1">
    <source>
        <dbReference type="ARBA" id="ARBA00001946"/>
    </source>
</evidence>
<dbReference type="Proteomes" id="UP000216057">
    <property type="component" value="Unassembled WGS sequence"/>
</dbReference>
<dbReference type="KEGG" id="beu:BE0216_11665"/>
<gene>
    <name evidence="12" type="ORF">BE0216_11665</name>
    <name evidence="11" type="ORF">BEUL_1549</name>
</gene>
<dbReference type="InterPro" id="IPR043519">
    <property type="entry name" value="NT_sf"/>
</dbReference>
<dbReference type="SUPFAM" id="SSF81301">
    <property type="entry name" value="Nucleotidyltransferase"/>
    <property type="match status" value="1"/>
</dbReference>
<evidence type="ECO:0000256" key="3">
    <source>
        <dbReference type="ARBA" id="ARBA00022679"/>
    </source>
</evidence>
<keyword evidence="7" id="KW-0067">ATP-binding</keyword>
<keyword evidence="2" id="KW-1277">Toxin-antitoxin system</keyword>
<reference evidence="12 14" key="2">
    <citation type="submission" date="2020-10" db="EMBL/GenBank/DDBJ databases">
        <title>Genome sequencing of Bifidobacterium eulemuris_DSMZ_100216.</title>
        <authorList>
            <person name="Kim J."/>
        </authorList>
    </citation>
    <scope>NUCLEOTIDE SEQUENCE [LARGE SCALE GENOMIC DNA]</scope>
    <source>
        <strain evidence="12 14">DSM 100216</strain>
    </source>
</reference>
<keyword evidence="5" id="KW-0479">Metal-binding</keyword>
<sequence>MTSNSYIHSRDDELETIRTIVSQIARQYGLAEMYLYGSMARGDADSDSDIDLMYRYKKDRQRQLPNIMTMKETLERMLGREVSLLSLDSLEKHALTSRASRRFYEGAKTDMIRLA</sequence>